<sequence>MKLFQPHKVVLFDHDGTIVDSEIIALKSAWKLTAEVACEFPGAQFYDLPEFIKNFAGKPYQEILAQIYKDSPMALTEADIQHLVLEEENRAIDHLSLEAQATAGTSDVLSELIRQEVEFALVSNSSLRRLRACLVAAQLSDYFTSEHSAEGNCRIFSANDSLPVRRPKPLPDIYLHAARCLGADITSCVAVEDSMSGVKSAIAAGIPIVIGYVGGTHITENERSDRVSALQAAGVQHVIEDMRNLIQLL</sequence>
<dbReference type="InterPro" id="IPR006439">
    <property type="entry name" value="HAD-SF_hydro_IA"/>
</dbReference>
<dbReference type="Pfam" id="PF00702">
    <property type="entry name" value="Hydrolase"/>
    <property type="match status" value="1"/>
</dbReference>
<dbReference type="Gene3D" id="3.40.50.1000">
    <property type="entry name" value="HAD superfamily/HAD-like"/>
    <property type="match status" value="1"/>
</dbReference>
<dbReference type="EMBL" id="AP018203">
    <property type="protein sequence ID" value="BAY54048.1"/>
    <property type="molecule type" value="Genomic_DNA"/>
</dbReference>
<evidence type="ECO:0000313" key="6">
    <source>
        <dbReference type="EMBL" id="BAY54048.1"/>
    </source>
</evidence>
<comment type="cofactor">
    <cofactor evidence="1">
        <name>Mg(2+)</name>
        <dbReference type="ChEBI" id="CHEBI:18420"/>
    </cofactor>
</comment>
<dbReference type="AlphaFoldDB" id="A0A1Z4JBI5"/>
<keyword evidence="4" id="KW-0460">Magnesium</keyword>
<dbReference type="InterPro" id="IPR023198">
    <property type="entry name" value="PGP-like_dom2"/>
</dbReference>
<dbReference type="NCBIfam" id="TIGR01509">
    <property type="entry name" value="HAD-SF-IA-v3"/>
    <property type="match status" value="1"/>
</dbReference>
<dbReference type="PANTHER" id="PTHR46193">
    <property type="entry name" value="6-PHOSPHOGLUCONATE PHOSPHATASE"/>
    <property type="match status" value="1"/>
</dbReference>
<protein>
    <submittedName>
        <fullName evidence="6">HAD-superfamily hydrolase subfamily IA, variant 3</fullName>
    </submittedName>
</protein>
<keyword evidence="3" id="KW-0479">Metal-binding</keyword>
<keyword evidence="7" id="KW-1185">Reference proteome</keyword>
<evidence type="ECO:0000256" key="2">
    <source>
        <dbReference type="ARBA" id="ARBA00006171"/>
    </source>
</evidence>
<evidence type="ECO:0000256" key="4">
    <source>
        <dbReference type="ARBA" id="ARBA00022842"/>
    </source>
</evidence>
<dbReference type="SUPFAM" id="SSF56784">
    <property type="entry name" value="HAD-like"/>
    <property type="match status" value="1"/>
</dbReference>
<reference evidence="6 7" key="1">
    <citation type="submission" date="2017-06" db="EMBL/GenBank/DDBJ databases">
        <title>Genome sequencing of cyanobaciteial culture collection at National Institute for Environmental Studies (NIES).</title>
        <authorList>
            <person name="Hirose Y."/>
            <person name="Shimura Y."/>
            <person name="Fujisawa T."/>
            <person name="Nakamura Y."/>
            <person name="Kawachi M."/>
        </authorList>
    </citation>
    <scope>NUCLEOTIDE SEQUENCE [LARGE SCALE GENOMIC DNA]</scope>
    <source>
        <strain evidence="6 7">NIES-2135</strain>
    </source>
</reference>
<comment type="similarity">
    <text evidence="2">Belongs to the HAD-like hydrolase superfamily. CbbY/CbbZ/Gph/YieH family.</text>
</comment>
<name>A0A1Z4JBI5_LEPBY</name>
<gene>
    <name evidence="6" type="ORF">NIES2135_08620</name>
</gene>
<dbReference type="PANTHER" id="PTHR46193:SF18">
    <property type="entry name" value="HEXITOL PHOSPHATASE B"/>
    <property type="match status" value="1"/>
</dbReference>
<accession>A0A1Z4JBI5</accession>
<evidence type="ECO:0000313" key="7">
    <source>
        <dbReference type="Proteomes" id="UP000217895"/>
    </source>
</evidence>
<proteinExistence type="inferred from homology"/>
<keyword evidence="5" id="KW-0119">Carbohydrate metabolism</keyword>
<dbReference type="GO" id="GO:0016787">
    <property type="term" value="F:hydrolase activity"/>
    <property type="evidence" value="ECO:0007669"/>
    <property type="project" value="UniProtKB-KW"/>
</dbReference>
<dbReference type="InterPro" id="IPR051600">
    <property type="entry name" value="Beta-PGM-like"/>
</dbReference>
<dbReference type="Gene3D" id="1.10.150.240">
    <property type="entry name" value="Putative phosphatase, domain 2"/>
    <property type="match status" value="1"/>
</dbReference>
<dbReference type="GO" id="GO:0046872">
    <property type="term" value="F:metal ion binding"/>
    <property type="evidence" value="ECO:0007669"/>
    <property type="project" value="UniProtKB-KW"/>
</dbReference>
<evidence type="ECO:0000256" key="5">
    <source>
        <dbReference type="ARBA" id="ARBA00023277"/>
    </source>
</evidence>
<dbReference type="SFLD" id="SFLDS00003">
    <property type="entry name" value="Haloacid_Dehalogenase"/>
    <property type="match status" value="1"/>
</dbReference>
<evidence type="ECO:0000256" key="1">
    <source>
        <dbReference type="ARBA" id="ARBA00001946"/>
    </source>
</evidence>
<dbReference type="InterPro" id="IPR023214">
    <property type="entry name" value="HAD_sf"/>
</dbReference>
<evidence type="ECO:0000256" key="3">
    <source>
        <dbReference type="ARBA" id="ARBA00022723"/>
    </source>
</evidence>
<keyword evidence="6" id="KW-0378">Hydrolase</keyword>
<dbReference type="SFLD" id="SFLDG01129">
    <property type="entry name" value="C1.5:_HAD__Beta-PGM__Phosphata"/>
    <property type="match status" value="1"/>
</dbReference>
<organism evidence="6 7">
    <name type="scientific">Leptolyngbya boryana NIES-2135</name>
    <dbReference type="NCBI Taxonomy" id="1973484"/>
    <lineage>
        <taxon>Bacteria</taxon>
        <taxon>Bacillati</taxon>
        <taxon>Cyanobacteriota</taxon>
        <taxon>Cyanophyceae</taxon>
        <taxon>Leptolyngbyales</taxon>
        <taxon>Leptolyngbyaceae</taxon>
        <taxon>Leptolyngbya group</taxon>
        <taxon>Leptolyngbya</taxon>
    </lineage>
</organism>
<dbReference type="InterPro" id="IPR036412">
    <property type="entry name" value="HAD-like_sf"/>
</dbReference>
<dbReference type="Proteomes" id="UP000217895">
    <property type="component" value="Chromosome"/>
</dbReference>